<dbReference type="GO" id="GO:0016787">
    <property type="term" value="F:hydrolase activity"/>
    <property type="evidence" value="ECO:0007669"/>
    <property type="project" value="UniProtKB-KW"/>
</dbReference>
<dbReference type="KEGG" id="mmes:MMSR116_31250"/>
<dbReference type="AlphaFoldDB" id="A0A6B9G1A4"/>
<evidence type="ECO:0000256" key="2">
    <source>
        <dbReference type="SAM" id="MobiDB-lite"/>
    </source>
</evidence>
<evidence type="ECO:0000313" key="5">
    <source>
        <dbReference type="Proteomes" id="UP000012488"/>
    </source>
</evidence>
<name>A0A6B9G1A4_9HYPH</name>
<dbReference type="InterPro" id="IPR006680">
    <property type="entry name" value="Amidohydro-rel"/>
</dbReference>
<proteinExistence type="predicted"/>
<dbReference type="RefSeq" id="WP_010686997.1">
    <property type="nucleotide sequence ID" value="NZ_CP043538.1"/>
</dbReference>
<evidence type="ECO:0000259" key="3">
    <source>
        <dbReference type="Pfam" id="PF04909"/>
    </source>
</evidence>
<evidence type="ECO:0000313" key="4">
    <source>
        <dbReference type="EMBL" id="QGY05874.1"/>
    </source>
</evidence>
<dbReference type="OrthoDB" id="8002233at2"/>
<dbReference type="PANTHER" id="PTHR21240:SF28">
    <property type="entry name" value="ISO-OROTATE DECARBOXYLASE (EUROFUNG)"/>
    <property type="match status" value="1"/>
</dbReference>
<dbReference type="EMBL" id="CP043538">
    <property type="protein sequence ID" value="QGY05874.1"/>
    <property type="molecule type" value="Genomic_DNA"/>
</dbReference>
<dbReference type="PANTHER" id="PTHR21240">
    <property type="entry name" value="2-AMINO-3-CARBOXYLMUCONATE-6-SEMIALDEHYDE DECARBOXYLASE"/>
    <property type="match status" value="1"/>
</dbReference>
<keyword evidence="1" id="KW-0456">Lyase</keyword>
<dbReference type="GO" id="GO:0005737">
    <property type="term" value="C:cytoplasm"/>
    <property type="evidence" value="ECO:0007669"/>
    <property type="project" value="TreeGrafter"/>
</dbReference>
<keyword evidence="4" id="KW-0378">Hydrolase</keyword>
<organism evidence="4 5">
    <name type="scientific">Methylobacterium mesophilicum SR1.6/6</name>
    <dbReference type="NCBI Taxonomy" id="908290"/>
    <lineage>
        <taxon>Bacteria</taxon>
        <taxon>Pseudomonadati</taxon>
        <taxon>Pseudomonadota</taxon>
        <taxon>Alphaproteobacteria</taxon>
        <taxon>Hyphomicrobiales</taxon>
        <taxon>Methylobacteriaceae</taxon>
        <taxon>Methylobacterium</taxon>
    </lineage>
</organism>
<dbReference type="InterPro" id="IPR032465">
    <property type="entry name" value="ACMSD"/>
</dbReference>
<reference evidence="4 5" key="1">
    <citation type="journal article" date="2012" name="Genet. Mol. Biol.">
        <title>Analysis of 16S rRNA and mxaF genes revealing insights into Methylobacterium niche-specific plant association.</title>
        <authorList>
            <person name="Dourado M.N."/>
            <person name="Andreote F.D."/>
            <person name="Dini-Andreote F."/>
            <person name="Conti R."/>
            <person name="Araujo J.M."/>
            <person name="Araujo W.L."/>
        </authorList>
    </citation>
    <scope>NUCLEOTIDE SEQUENCE [LARGE SCALE GENOMIC DNA]</scope>
    <source>
        <strain evidence="4 5">SR1.6/6</strain>
    </source>
</reference>
<reference evidence="4 5" key="2">
    <citation type="journal article" date="2013" name="Genome Announc.">
        <title>Draft Genome Sequence of Methylobacterium mesophilicum Strain SR1.6/6, Isolated from Citrus sinensis.</title>
        <authorList>
            <person name="Marinho Almeida D."/>
            <person name="Dini-Andreote F."/>
            <person name="Camargo Neves A.A."/>
            <person name="Juca Ramos R.T."/>
            <person name="Andreote F.D."/>
            <person name="Carneiro A.R."/>
            <person name="Oliveira de Souza Lima A."/>
            <person name="Caracciolo Gomes de Sa P.H."/>
            <person name="Ribeiro Barbosa M.S."/>
            <person name="Araujo W.L."/>
            <person name="Silva A."/>
        </authorList>
    </citation>
    <scope>NUCLEOTIDE SEQUENCE [LARGE SCALE GENOMIC DNA]</scope>
    <source>
        <strain evidence="4 5">SR1.6/6</strain>
    </source>
</reference>
<feature type="domain" description="Amidohydrolase-related" evidence="3">
    <location>
        <begin position="21"/>
        <end position="365"/>
    </location>
</feature>
<dbReference type="GO" id="GO:0019748">
    <property type="term" value="P:secondary metabolic process"/>
    <property type="evidence" value="ECO:0007669"/>
    <property type="project" value="TreeGrafter"/>
</dbReference>
<accession>A0A6B9G1A4</accession>
<dbReference type="InterPro" id="IPR032466">
    <property type="entry name" value="Metal_Hydrolase"/>
</dbReference>
<protein>
    <submittedName>
        <fullName evidence="4">Amidohydrolase</fullName>
    </submittedName>
</protein>
<dbReference type="Gene3D" id="3.20.20.140">
    <property type="entry name" value="Metal-dependent hydrolases"/>
    <property type="match status" value="1"/>
</dbReference>
<dbReference type="SUPFAM" id="SSF51556">
    <property type="entry name" value="Metallo-dependent hydrolases"/>
    <property type="match status" value="1"/>
</dbReference>
<feature type="region of interest" description="Disordered" evidence="2">
    <location>
        <begin position="48"/>
        <end position="83"/>
    </location>
</feature>
<evidence type="ECO:0000256" key="1">
    <source>
        <dbReference type="ARBA" id="ARBA00023239"/>
    </source>
</evidence>
<sequence>MNVELRPRPAAAAAQRLGIADCDIHHSPRDFRMLYAYLPKKWRDHLDMFGQRPRQGPAAGPQFPKSQPDASRRDAWPPVGGRPGSDLDFMRTHHLDANGIELGILAMIRPHPGGMQNLDLSGALAAAINDWQVAEWTGRERRFKASIVVPYEDAAASVAEIERWAGHADMVQVLLLSRTVEPLGHRRYWPIFEAASRAGLPVGIHAFGNGGQPTTGTGWPSYYAEDMIGHSQSCQAMVSSMVLGGLFAHVPDLRVVLIEAGFAWLPPLAWRLDQAWRTLRSETPAVTRPPSAIIRDHFWLTTQPMEEPDETAHLSDTIGWIGWDRLLFATDYPHWDYDDPRHALKLAPTPAQREAFFIGNARSLYIRQDMIRLDMAGSDAR</sequence>
<dbReference type="Pfam" id="PF04909">
    <property type="entry name" value="Amidohydro_2"/>
    <property type="match status" value="1"/>
</dbReference>
<dbReference type="Proteomes" id="UP000012488">
    <property type="component" value="Chromosome"/>
</dbReference>
<dbReference type="GO" id="GO:0016831">
    <property type="term" value="F:carboxy-lyase activity"/>
    <property type="evidence" value="ECO:0007669"/>
    <property type="project" value="InterPro"/>
</dbReference>
<gene>
    <name evidence="4" type="ORF">MMSR116_31250</name>
</gene>